<dbReference type="EMBL" id="JANPWB010000006">
    <property type="protein sequence ID" value="KAJ1177658.1"/>
    <property type="molecule type" value="Genomic_DNA"/>
</dbReference>
<keyword evidence="3" id="KW-1185">Reference proteome</keyword>
<dbReference type="AlphaFoldDB" id="A0AAV7TMJ5"/>
<proteinExistence type="predicted"/>
<dbReference type="Proteomes" id="UP001066276">
    <property type="component" value="Chromosome 3_2"/>
</dbReference>
<accession>A0AAV7TMJ5</accession>
<comment type="caution">
    <text evidence="2">The sequence shown here is derived from an EMBL/GenBank/DDBJ whole genome shotgun (WGS) entry which is preliminary data.</text>
</comment>
<feature type="compositionally biased region" description="Basic and acidic residues" evidence="1">
    <location>
        <begin position="24"/>
        <end position="37"/>
    </location>
</feature>
<evidence type="ECO:0000313" key="3">
    <source>
        <dbReference type="Proteomes" id="UP001066276"/>
    </source>
</evidence>
<evidence type="ECO:0000313" key="2">
    <source>
        <dbReference type="EMBL" id="KAJ1177658.1"/>
    </source>
</evidence>
<organism evidence="2 3">
    <name type="scientific">Pleurodeles waltl</name>
    <name type="common">Iberian ribbed newt</name>
    <dbReference type="NCBI Taxonomy" id="8319"/>
    <lineage>
        <taxon>Eukaryota</taxon>
        <taxon>Metazoa</taxon>
        <taxon>Chordata</taxon>
        <taxon>Craniata</taxon>
        <taxon>Vertebrata</taxon>
        <taxon>Euteleostomi</taxon>
        <taxon>Amphibia</taxon>
        <taxon>Batrachia</taxon>
        <taxon>Caudata</taxon>
        <taxon>Salamandroidea</taxon>
        <taxon>Salamandridae</taxon>
        <taxon>Pleurodelinae</taxon>
        <taxon>Pleurodeles</taxon>
    </lineage>
</organism>
<gene>
    <name evidence="2" type="ORF">NDU88_002910</name>
</gene>
<evidence type="ECO:0000256" key="1">
    <source>
        <dbReference type="SAM" id="MobiDB-lite"/>
    </source>
</evidence>
<reference evidence="2" key="1">
    <citation type="journal article" date="2022" name="bioRxiv">
        <title>Sequencing and chromosome-scale assembly of the giantPleurodeles waltlgenome.</title>
        <authorList>
            <person name="Brown T."/>
            <person name="Elewa A."/>
            <person name="Iarovenko S."/>
            <person name="Subramanian E."/>
            <person name="Araus A.J."/>
            <person name="Petzold A."/>
            <person name="Susuki M."/>
            <person name="Suzuki K.-i.T."/>
            <person name="Hayashi T."/>
            <person name="Toyoda A."/>
            <person name="Oliveira C."/>
            <person name="Osipova E."/>
            <person name="Leigh N.D."/>
            <person name="Simon A."/>
            <person name="Yun M.H."/>
        </authorList>
    </citation>
    <scope>NUCLEOTIDE SEQUENCE</scope>
    <source>
        <strain evidence="2">20211129_DDA</strain>
        <tissue evidence="2">Liver</tissue>
    </source>
</reference>
<feature type="compositionally biased region" description="Basic and acidic residues" evidence="1">
    <location>
        <begin position="45"/>
        <end position="58"/>
    </location>
</feature>
<name>A0AAV7TMJ5_PLEWA</name>
<protein>
    <submittedName>
        <fullName evidence="2">Uncharacterized protein</fullName>
    </submittedName>
</protein>
<sequence length="71" mass="8344">MTRKWMGEDEDKGIPYAAAEEETRDNTPKEKRPENGHRRQPTRKPPQDDREGERDVQKPPRSRRSMAQPGM</sequence>
<feature type="region of interest" description="Disordered" evidence="1">
    <location>
        <begin position="1"/>
        <end position="71"/>
    </location>
</feature>